<dbReference type="Proteomes" id="UP000466607">
    <property type="component" value="Chromosome"/>
</dbReference>
<dbReference type="NCBIfam" id="NF004530">
    <property type="entry name" value="PRK05877.1"/>
    <property type="match status" value="1"/>
</dbReference>
<organism evidence="2 3">
    <name type="scientific">Mycolicibacterium litorale</name>
    <dbReference type="NCBI Taxonomy" id="758802"/>
    <lineage>
        <taxon>Bacteria</taxon>
        <taxon>Bacillati</taxon>
        <taxon>Actinomycetota</taxon>
        <taxon>Actinomycetes</taxon>
        <taxon>Mycobacteriales</taxon>
        <taxon>Mycobacteriaceae</taxon>
        <taxon>Mycolicibacterium</taxon>
    </lineage>
</organism>
<evidence type="ECO:0000313" key="3">
    <source>
        <dbReference type="Proteomes" id="UP000466607"/>
    </source>
</evidence>
<dbReference type="EMBL" id="AP022586">
    <property type="protein sequence ID" value="BBY19771.1"/>
    <property type="molecule type" value="Genomic_DNA"/>
</dbReference>
<dbReference type="InterPro" id="IPR019999">
    <property type="entry name" value="Anth_synth_I-like"/>
</dbReference>
<dbReference type="RefSeq" id="WP_134055802.1">
    <property type="nucleotide sequence ID" value="NZ_AP022586.1"/>
</dbReference>
<gene>
    <name evidence="2" type="primary">pabB</name>
    <name evidence="2" type="ORF">MLIT_53630</name>
</gene>
<dbReference type="InterPro" id="IPR005802">
    <property type="entry name" value="ADC_synth_comp_1"/>
</dbReference>
<dbReference type="Gene3D" id="3.60.120.10">
    <property type="entry name" value="Anthranilate synthase"/>
    <property type="match status" value="1"/>
</dbReference>
<dbReference type="SUPFAM" id="SSF56322">
    <property type="entry name" value="ADC synthase"/>
    <property type="match status" value="1"/>
</dbReference>
<dbReference type="GO" id="GO:0000162">
    <property type="term" value="P:L-tryptophan biosynthetic process"/>
    <property type="evidence" value="ECO:0007669"/>
    <property type="project" value="TreeGrafter"/>
</dbReference>
<name>A0AAD1MXP9_9MYCO</name>
<sequence length="418" mass="43324">MRIERLGGLGDAPAVLAAVGRGGSALGLPPPAALLGDWFGSSAVIAPSVRIAAVEVAEVFDVPAAAGNAVGGGWFGYLSYPDPGADGLGPRVPVAAGGWSDCVLRRDHDACWWYESLSGAAPAAWLLESVRTPPMPSDYEIDWVAPDRDTHRRGVTDCLAAIAAGEVYQACVCTQFVGRLRGTPLDFFVDTAARTTPARAAYLAGDWGAVASLSPELFLRRRATAVTSSPIKGTLPSWADPSALRASVKDVAENIMIVDLVRNDLGRIAATGTVTVPELLAVRPAPGVWHLVSTVTAEVPVDVPMAEVLAATFPPASVTGTPKGRARGLLRTWEPNRRGIYCGTIGLASPAAGCELNVAIRTVEFAASGSAVLGVGGGITADSDPDREWEECLHKAAPVVGAASPFPQGDRVVVVNPV</sequence>
<evidence type="ECO:0000259" key="1">
    <source>
        <dbReference type="Pfam" id="PF00425"/>
    </source>
</evidence>
<dbReference type="Pfam" id="PF00425">
    <property type="entry name" value="Chorismate_bind"/>
    <property type="match status" value="1"/>
</dbReference>
<accession>A0AAD1MXP9</accession>
<dbReference type="PANTHER" id="PTHR11236:SF50">
    <property type="entry name" value="AMINODEOXYCHORISMATE SYNTHASE COMPONENT 1"/>
    <property type="match status" value="1"/>
</dbReference>
<dbReference type="GO" id="GO:0046820">
    <property type="term" value="F:4-amino-4-deoxychorismate synthase activity"/>
    <property type="evidence" value="ECO:0007669"/>
    <property type="project" value="TreeGrafter"/>
</dbReference>
<proteinExistence type="predicted"/>
<keyword evidence="3" id="KW-1185">Reference proteome</keyword>
<dbReference type="PANTHER" id="PTHR11236">
    <property type="entry name" value="AMINOBENZOATE/ANTHRANILATE SYNTHASE"/>
    <property type="match status" value="1"/>
</dbReference>
<protein>
    <submittedName>
        <fullName evidence="2">Aminodeoxychorismate synthase component I</fullName>
    </submittedName>
</protein>
<dbReference type="InterPro" id="IPR015890">
    <property type="entry name" value="Chorismate_C"/>
</dbReference>
<feature type="domain" description="Chorismate-utilising enzyme C-terminal" evidence="1">
    <location>
        <begin position="148"/>
        <end position="395"/>
    </location>
</feature>
<reference evidence="2 3" key="1">
    <citation type="journal article" date="2019" name="Emerg. Microbes Infect.">
        <title>Comprehensive subspecies identification of 175 nontuberculous mycobacteria species based on 7547 genomic profiles.</title>
        <authorList>
            <person name="Matsumoto Y."/>
            <person name="Kinjo T."/>
            <person name="Motooka D."/>
            <person name="Nabeya D."/>
            <person name="Jung N."/>
            <person name="Uechi K."/>
            <person name="Horii T."/>
            <person name="Iida T."/>
            <person name="Fujita J."/>
            <person name="Nakamura S."/>
        </authorList>
    </citation>
    <scope>NUCLEOTIDE SEQUENCE [LARGE SCALE GENOMIC DNA]</scope>
    <source>
        <strain evidence="2 3">JCM 17423</strain>
    </source>
</reference>
<dbReference type="PRINTS" id="PR00095">
    <property type="entry name" value="ANTSNTHASEI"/>
</dbReference>
<dbReference type="InterPro" id="IPR005801">
    <property type="entry name" value="ADC_synthase"/>
</dbReference>
<dbReference type="GO" id="GO:0009396">
    <property type="term" value="P:folic acid-containing compound biosynthetic process"/>
    <property type="evidence" value="ECO:0007669"/>
    <property type="project" value="InterPro"/>
</dbReference>
<dbReference type="NCBIfam" id="TIGR00553">
    <property type="entry name" value="pabB"/>
    <property type="match status" value="1"/>
</dbReference>
<dbReference type="AlphaFoldDB" id="A0AAD1MXP9"/>
<evidence type="ECO:0000313" key="2">
    <source>
        <dbReference type="EMBL" id="BBY19771.1"/>
    </source>
</evidence>